<dbReference type="PANTHER" id="PTHR45774:SF3">
    <property type="entry name" value="BTB (POZ) DOMAIN-CONTAINING 2B-RELATED"/>
    <property type="match status" value="1"/>
</dbReference>
<dbReference type="PROSITE" id="PS50097">
    <property type="entry name" value="BTB"/>
    <property type="match status" value="1"/>
</dbReference>
<dbReference type="PANTHER" id="PTHR45774">
    <property type="entry name" value="BTB/POZ DOMAIN-CONTAINING"/>
    <property type="match status" value="1"/>
</dbReference>
<dbReference type="InterPro" id="IPR038648">
    <property type="entry name" value="PHR_sf"/>
</dbReference>
<evidence type="ECO:0000259" key="3">
    <source>
        <dbReference type="PROSITE" id="PS50097"/>
    </source>
</evidence>
<dbReference type="SMART" id="SM00875">
    <property type="entry name" value="BACK"/>
    <property type="match status" value="1"/>
</dbReference>
<dbReference type="Gene3D" id="1.25.40.420">
    <property type="match status" value="1"/>
</dbReference>
<dbReference type="GO" id="GO:0022008">
    <property type="term" value="P:neurogenesis"/>
    <property type="evidence" value="ECO:0007669"/>
    <property type="project" value="TreeGrafter"/>
</dbReference>
<dbReference type="InterPro" id="IPR012983">
    <property type="entry name" value="PHR"/>
</dbReference>
<dbReference type="AlphaFoldDB" id="A0AAD9QBR5"/>
<dbReference type="GO" id="GO:0005829">
    <property type="term" value="C:cytosol"/>
    <property type="evidence" value="ECO:0007669"/>
    <property type="project" value="TreeGrafter"/>
</dbReference>
<dbReference type="SUPFAM" id="SSF54695">
    <property type="entry name" value="POZ domain"/>
    <property type="match status" value="1"/>
</dbReference>
<proteinExistence type="predicted"/>
<dbReference type="InterPro" id="IPR011333">
    <property type="entry name" value="SKP1/BTB/POZ_sf"/>
</dbReference>
<dbReference type="Pfam" id="PF00651">
    <property type="entry name" value="BTB"/>
    <property type="match status" value="1"/>
</dbReference>
<accession>A0AAD9QBR5</accession>
<dbReference type="InterPro" id="IPR011705">
    <property type="entry name" value="BACK"/>
</dbReference>
<keyword evidence="5" id="KW-1185">Reference proteome</keyword>
<comment type="subcellular location">
    <subcellularLocation>
        <location evidence="1">Cytoplasm</location>
    </subcellularLocation>
</comment>
<name>A0AAD9QBR5_ACRCE</name>
<evidence type="ECO:0000313" key="5">
    <source>
        <dbReference type="Proteomes" id="UP001249851"/>
    </source>
</evidence>
<reference evidence="4" key="2">
    <citation type="journal article" date="2023" name="Science">
        <title>Genomic signatures of disease resistance in endangered staghorn corals.</title>
        <authorList>
            <person name="Vollmer S.V."/>
            <person name="Selwyn J.D."/>
            <person name="Despard B.A."/>
            <person name="Roesel C.L."/>
        </authorList>
    </citation>
    <scope>NUCLEOTIDE SEQUENCE</scope>
    <source>
        <strain evidence="4">K2</strain>
    </source>
</reference>
<comment type="caution">
    <text evidence="4">The sequence shown here is derived from an EMBL/GenBank/DDBJ whole genome shotgun (WGS) entry which is preliminary data.</text>
</comment>
<feature type="domain" description="BTB" evidence="3">
    <location>
        <begin position="24"/>
        <end position="96"/>
    </location>
</feature>
<evidence type="ECO:0000256" key="2">
    <source>
        <dbReference type="ARBA" id="ARBA00022490"/>
    </source>
</evidence>
<reference evidence="4" key="1">
    <citation type="journal article" date="2023" name="G3 (Bethesda)">
        <title>Whole genome assembly and annotation of the endangered Caribbean coral Acropora cervicornis.</title>
        <authorList>
            <person name="Selwyn J.D."/>
            <person name="Vollmer S.V."/>
        </authorList>
    </citation>
    <scope>NUCLEOTIDE SEQUENCE</scope>
    <source>
        <strain evidence="4">K2</strain>
    </source>
</reference>
<dbReference type="Pfam" id="PF07707">
    <property type="entry name" value="BACK"/>
    <property type="match status" value="1"/>
</dbReference>
<dbReference type="Gene3D" id="2.60.120.820">
    <property type="entry name" value="PHR domain"/>
    <property type="match status" value="1"/>
</dbReference>
<protein>
    <submittedName>
        <fullName evidence="4">BTB/POZ domain-containing protein 6</fullName>
    </submittedName>
</protein>
<keyword evidence="2" id="KW-0963">Cytoplasm</keyword>
<organism evidence="4 5">
    <name type="scientific">Acropora cervicornis</name>
    <name type="common">Staghorn coral</name>
    <dbReference type="NCBI Taxonomy" id="6130"/>
    <lineage>
        <taxon>Eukaryota</taxon>
        <taxon>Metazoa</taxon>
        <taxon>Cnidaria</taxon>
        <taxon>Anthozoa</taxon>
        <taxon>Hexacorallia</taxon>
        <taxon>Scleractinia</taxon>
        <taxon>Astrocoeniina</taxon>
        <taxon>Acroporidae</taxon>
        <taxon>Acropora</taxon>
    </lineage>
</organism>
<dbReference type="SMART" id="SM00225">
    <property type="entry name" value="BTB"/>
    <property type="match status" value="1"/>
</dbReference>
<dbReference type="Gene3D" id="3.30.710.10">
    <property type="entry name" value="Potassium Channel Kv1.1, Chain A"/>
    <property type="match status" value="1"/>
</dbReference>
<evidence type="ECO:0000256" key="1">
    <source>
        <dbReference type="ARBA" id="ARBA00004496"/>
    </source>
</evidence>
<dbReference type="InterPro" id="IPR000210">
    <property type="entry name" value="BTB/POZ_dom"/>
</dbReference>
<gene>
    <name evidence="4" type="ORF">P5673_019422</name>
</gene>
<dbReference type="EMBL" id="JARQWQ010000045">
    <property type="protein sequence ID" value="KAK2558300.1"/>
    <property type="molecule type" value="Genomic_DNA"/>
</dbReference>
<dbReference type="Proteomes" id="UP001249851">
    <property type="component" value="Unassembled WGS sequence"/>
</dbReference>
<sequence length="436" mass="49390">MNWQTMKPSIKERIKFMLNNDLFSDVKFLVFDEMNESKQAIPAHRFVLSISSPVFEAMFYGQLAETSGSIELPDCDYESLLELFRYLYSDEVKLKDSNVMGVLYVAKKYVVPTLADKCIKYLQNMVDPSNVLRILSSAIWYQEKNLVDRCWRVIEEQTKDVVKADNLFATIDKSLLDAIVHRDTLNIKEVDLFRAVDFWAKRNCESQGLIASGKEKRKILGERIVKSIRFPTMEQVDFAIATLDSKILSGGEIVRVIHHMNSVLSSPVGFPAVKRSGFFGDIKRCCRFGSVSSRRRWKNDFSKDCINISVDRDLRLHGVRLFGGENNSCWVVLEIRNAENKGILTSKAGWFSSQTLHGTLGQYCGFEVLFDSAVSLKRCISYSIEVSITGSDSCSGRNGYKSMKCHAATITFLNSKYCENGTSVKCGQIPEVLFSI</sequence>
<evidence type="ECO:0000313" key="4">
    <source>
        <dbReference type="EMBL" id="KAK2558300.1"/>
    </source>
</evidence>
<dbReference type="Pfam" id="PF08005">
    <property type="entry name" value="PHR"/>
    <property type="match status" value="1"/>
</dbReference>